<dbReference type="OrthoDB" id="1364765at2"/>
<name>A0A4V1N1R2_9FLAO</name>
<dbReference type="Proteomes" id="UP000290283">
    <property type="component" value="Unassembled WGS sequence"/>
</dbReference>
<dbReference type="AlphaFoldDB" id="A0A4V1N1R2"/>
<comment type="caution">
    <text evidence="1">The sequence shown here is derived from an EMBL/GenBank/DDBJ whole genome shotgun (WGS) entry which is preliminary data.</text>
</comment>
<protein>
    <recommendedName>
        <fullName evidence="3">Lipoprotein</fullName>
    </recommendedName>
</protein>
<dbReference type="RefSeq" id="WP_129436458.1">
    <property type="nucleotide sequence ID" value="NZ_SBKO01000005.1"/>
</dbReference>
<organism evidence="1 2">
    <name type="scientific">Flavobacterium amnicola</name>
    <dbReference type="NCBI Taxonomy" id="2506422"/>
    <lineage>
        <taxon>Bacteria</taxon>
        <taxon>Pseudomonadati</taxon>
        <taxon>Bacteroidota</taxon>
        <taxon>Flavobacteriia</taxon>
        <taxon>Flavobacteriales</taxon>
        <taxon>Flavobacteriaceae</taxon>
        <taxon>Flavobacterium</taxon>
    </lineage>
</organism>
<accession>A0A4V1N1R2</accession>
<evidence type="ECO:0000313" key="1">
    <source>
        <dbReference type="EMBL" id="RXR17340.1"/>
    </source>
</evidence>
<reference evidence="2" key="1">
    <citation type="submission" date="2019-01" db="EMBL/GenBank/DDBJ databases">
        <title>Cytophagaceae bacterium strain CAR-16.</title>
        <authorList>
            <person name="Chen W.-M."/>
        </authorList>
    </citation>
    <scope>NUCLEOTIDE SEQUENCE [LARGE SCALE GENOMIC DNA]</scope>
    <source>
        <strain evidence="2">LLJ-11</strain>
    </source>
</reference>
<gene>
    <name evidence="1" type="ORF">EQG63_11160</name>
</gene>
<dbReference type="PROSITE" id="PS51257">
    <property type="entry name" value="PROKAR_LIPOPROTEIN"/>
    <property type="match status" value="1"/>
</dbReference>
<evidence type="ECO:0000313" key="2">
    <source>
        <dbReference type="Proteomes" id="UP000290283"/>
    </source>
</evidence>
<evidence type="ECO:0008006" key="3">
    <source>
        <dbReference type="Google" id="ProtNLM"/>
    </source>
</evidence>
<keyword evidence="2" id="KW-1185">Reference proteome</keyword>
<dbReference type="EMBL" id="SBKO01000005">
    <property type="protein sequence ID" value="RXR17340.1"/>
    <property type="molecule type" value="Genomic_DNA"/>
</dbReference>
<sequence>MKKAFFLFLIGFFFISCNNKEELDLEIINNIVFVSKSKDSSRNNIITYKLTNKSNKTYCFLPLENSRLIYKIKCLKLDNSGFVFVNEKDTIKRDVRFINFSDSSFQNKLFEIMDEKSKKLGYKLNGYTKDNIDKNKFFIHPKETIYFEKLVSLPIPDRFSSKLMFRIDRKYMMSVFVYSDSTKSKDFLSRPDFKTITENGYEIYHGVIKSKNKVPIKFID</sequence>
<proteinExistence type="predicted"/>